<dbReference type="HOGENOM" id="CLU_133833_0_0_9"/>
<dbReference type="STRING" id="867903.ThesuDRAFT_01712"/>
<keyword evidence="3" id="KW-1185">Reference proteome</keyword>
<sequence>MRLQLVGTRPGPHSHLGGLAAILVDGDRATVSPGALHAKSPVEQGVRWVDDPAQVPGARQYWVVWIAQGGAGGRGVRGAVASPMWIDRQAMVGYKHLARHVNDMSRALKGVIDLEGLSDAQRRAVGEAIRARAPQVWEATDPAVRAALGGEPAGTVGPAEGGPTSRDGAAPGDRDAATS</sequence>
<comment type="caution">
    <text evidence="2">The sequence shown here is derived from an EMBL/GenBank/DDBJ whole genome shotgun (WGS) entry which is preliminary data.</text>
</comment>
<dbReference type="Pfam" id="PF08741">
    <property type="entry name" value="YwhD"/>
    <property type="match status" value="1"/>
</dbReference>
<accession>K6PZ33</accession>
<name>K6PZ33_9FIRM</name>
<dbReference type="eggNOG" id="ENOG502Z8XT">
    <property type="taxonomic scope" value="Bacteria"/>
</dbReference>
<protein>
    <submittedName>
        <fullName evidence="2">YwhD family protein</fullName>
    </submittedName>
</protein>
<dbReference type="RefSeq" id="WP_006903988.1">
    <property type="nucleotide sequence ID" value="NZ_JH976535.1"/>
</dbReference>
<organism evidence="2 3">
    <name type="scientific">Thermaerobacter subterraneus DSM 13965</name>
    <dbReference type="NCBI Taxonomy" id="867903"/>
    <lineage>
        <taxon>Bacteria</taxon>
        <taxon>Bacillati</taxon>
        <taxon>Bacillota</taxon>
        <taxon>Clostridia</taxon>
        <taxon>Eubacteriales</taxon>
        <taxon>Clostridiales Family XVII. Incertae Sedis</taxon>
        <taxon>Thermaerobacter</taxon>
    </lineage>
</organism>
<dbReference type="EMBL" id="AENY02000003">
    <property type="protein sequence ID" value="EKP93993.1"/>
    <property type="molecule type" value="Genomic_DNA"/>
</dbReference>
<gene>
    <name evidence="2" type="ORF">ThesuDRAFT_01712</name>
</gene>
<proteinExistence type="predicted"/>
<reference evidence="2" key="1">
    <citation type="submission" date="2010-10" db="EMBL/GenBank/DDBJ databases">
        <authorList>
            <consortium name="US DOE Joint Genome Institute (JGI-PGF)"/>
            <person name="Lucas S."/>
            <person name="Copeland A."/>
            <person name="Lapidus A."/>
            <person name="Bruce D."/>
            <person name="Goodwin L."/>
            <person name="Pitluck S."/>
            <person name="Kyrpides N."/>
            <person name="Mavromatis K."/>
            <person name="Detter J.C."/>
            <person name="Han C."/>
            <person name="Land M."/>
            <person name="Hauser L."/>
            <person name="Markowitz V."/>
            <person name="Cheng J.-F."/>
            <person name="Hugenholtz P."/>
            <person name="Woyke T."/>
            <person name="Wu D."/>
            <person name="Pukall R."/>
            <person name="Wahrenburg C."/>
            <person name="Brambilla E."/>
            <person name="Klenk H.-P."/>
            <person name="Eisen J.A."/>
        </authorList>
    </citation>
    <scope>NUCLEOTIDE SEQUENCE [LARGE SCALE GENOMIC DNA]</scope>
    <source>
        <strain evidence="2">DSM 13965</strain>
    </source>
</reference>
<reference evidence="2" key="2">
    <citation type="submission" date="2012-10" db="EMBL/GenBank/DDBJ databases">
        <title>Improved high-quality draft of Thermaerobacter subterraneus C21, DSM 13965.</title>
        <authorList>
            <consortium name="DOE Joint Genome Institute"/>
            <person name="Eisen J."/>
            <person name="Huntemann M."/>
            <person name="Wei C.-L."/>
            <person name="Han J."/>
            <person name="Detter J.C."/>
            <person name="Han C."/>
            <person name="Tapia R."/>
            <person name="Chen A."/>
            <person name="Kyrpides N."/>
            <person name="Mavromatis K."/>
            <person name="Markowitz V."/>
            <person name="Szeto E."/>
            <person name="Ivanova N."/>
            <person name="Mikhailova N."/>
            <person name="Ovchinnikova G."/>
            <person name="Pagani I."/>
            <person name="Pati A."/>
            <person name="Goodwin L."/>
            <person name="Nordberg H.P."/>
            <person name="Cantor M.N."/>
            <person name="Hua S.X."/>
            <person name="Woyke T."/>
            <person name="Eisen J."/>
            <person name="Klenk H.-P."/>
        </authorList>
    </citation>
    <scope>NUCLEOTIDE SEQUENCE [LARGE SCALE GENOMIC DNA]</scope>
    <source>
        <strain evidence="2">DSM 13965</strain>
    </source>
</reference>
<dbReference type="AlphaFoldDB" id="K6PZ33"/>
<evidence type="ECO:0000313" key="2">
    <source>
        <dbReference type="EMBL" id="EKP93993.1"/>
    </source>
</evidence>
<dbReference type="Proteomes" id="UP000005710">
    <property type="component" value="Unassembled WGS sequence"/>
</dbReference>
<dbReference type="InterPro" id="IPR014852">
    <property type="entry name" value="YwhD"/>
</dbReference>
<evidence type="ECO:0000313" key="3">
    <source>
        <dbReference type="Proteomes" id="UP000005710"/>
    </source>
</evidence>
<evidence type="ECO:0000256" key="1">
    <source>
        <dbReference type="SAM" id="MobiDB-lite"/>
    </source>
</evidence>
<feature type="region of interest" description="Disordered" evidence="1">
    <location>
        <begin position="147"/>
        <end position="179"/>
    </location>
</feature>